<sequence>MKEMDFNEMIIKRFFTKPDLSPLQDDEGKDFHYALVGNIIGKHFLGVEKKIVYGTKHFSTNTKVILLPEYGGMGHESIPVYGKLRNSSRKIKIVLDSSYLKNVRVKAIYNSKVMKMISISHFYKHFENSKPRLQGFAQSGFDGEREIE</sequence>
<dbReference type="Proteomes" id="UP000011173">
    <property type="component" value="Chromosome"/>
</dbReference>
<proteinExistence type="predicted"/>
<accession>L7WBR0</accession>
<protein>
    <submittedName>
        <fullName evidence="1">Uncharacterized protein</fullName>
    </submittedName>
</protein>
<gene>
    <name evidence="1" type="ordered locus">DDD_2540</name>
</gene>
<dbReference type="PATRIC" id="fig|592029.3.peg.2518"/>
<name>L7WBR0_NONDD</name>
<dbReference type="EMBL" id="CP001397">
    <property type="protein sequence ID" value="AGC77667.1"/>
    <property type="molecule type" value="Genomic_DNA"/>
</dbReference>
<dbReference type="eggNOG" id="ENOG50336V0">
    <property type="taxonomic scope" value="Bacteria"/>
</dbReference>
<dbReference type="AlphaFoldDB" id="L7WBR0"/>
<evidence type="ECO:0000313" key="1">
    <source>
        <dbReference type="EMBL" id="AGC77667.1"/>
    </source>
</evidence>
<organism evidence="1 2">
    <name type="scientific">Nonlabens dokdonensis (strain DSM 17205 / KCTC 12402 / DSW-6)</name>
    <name type="common">Donghaeana dokdonensis</name>
    <dbReference type="NCBI Taxonomy" id="592029"/>
    <lineage>
        <taxon>Bacteria</taxon>
        <taxon>Pseudomonadati</taxon>
        <taxon>Bacteroidota</taxon>
        <taxon>Flavobacteriia</taxon>
        <taxon>Flavobacteriales</taxon>
        <taxon>Flavobacteriaceae</taxon>
        <taxon>Nonlabens</taxon>
    </lineage>
</organism>
<dbReference type="HOGENOM" id="CLU_1756946_0_0_10"/>
<dbReference type="STRING" id="592029.DDD_2540"/>
<dbReference type="KEGG" id="ndo:DDD_2540"/>
<evidence type="ECO:0000313" key="2">
    <source>
        <dbReference type="Proteomes" id="UP000011173"/>
    </source>
</evidence>
<reference evidence="1 2" key="1">
    <citation type="journal article" date="2013" name="Genome Biol. Evol.">
        <title>Genomic makeup of the marine flavobacterium Nonlabens (Donghaeana) dokdonensis DSW-6 and identification of a novel class of rhodopsins.</title>
        <authorList>
            <person name="Kwon S.K."/>
            <person name="Kim B.K."/>
            <person name="Song J.Y."/>
            <person name="Kwak M.J."/>
            <person name="Lee C.H."/>
            <person name="Yoon J.H."/>
            <person name="Oh T.K."/>
            <person name="Kim J.F."/>
        </authorList>
    </citation>
    <scope>NUCLEOTIDE SEQUENCE [LARGE SCALE GENOMIC DNA]</scope>
    <source>
        <strain evidence="2">DSM 17205 / KCTC 12402 / DSW-6</strain>
    </source>
</reference>